<dbReference type="EMBL" id="MPZN01000020">
    <property type="protein sequence ID" value="PPL19094.1"/>
    <property type="molecule type" value="Genomic_DNA"/>
</dbReference>
<evidence type="ECO:0000256" key="1">
    <source>
        <dbReference type="SAM" id="MobiDB-lite"/>
    </source>
</evidence>
<protein>
    <recommendedName>
        <fullName evidence="5">Potassium transporter Trk</fullName>
    </recommendedName>
</protein>
<evidence type="ECO:0000313" key="4">
    <source>
        <dbReference type="Proteomes" id="UP000237755"/>
    </source>
</evidence>
<comment type="caution">
    <text evidence="3">The sequence shown here is derived from an EMBL/GenBank/DDBJ whole genome shotgun (WGS) entry which is preliminary data.</text>
</comment>
<keyword evidence="4" id="KW-1185">Reference proteome</keyword>
<organism evidence="3 4">
    <name type="scientific">Microterricola pindariensis</name>
    <dbReference type="NCBI Taxonomy" id="478010"/>
    <lineage>
        <taxon>Bacteria</taxon>
        <taxon>Bacillati</taxon>
        <taxon>Actinomycetota</taxon>
        <taxon>Actinomycetes</taxon>
        <taxon>Micrococcales</taxon>
        <taxon>Microbacteriaceae</taxon>
        <taxon>Microterricola</taxon>
    </lineage>
</organism>
<feature type="region of interest" description="Disordered" evidence="1">
    <location>
        <begin position="1"/>
        <end position="32"/>
    </location>
</feature>
<feature type="transmembrane region" description="Helical" evidence="2">
    <location>
        <begin position="86"/>
        <end position="108"/>
    </location>
</feature>
<keyword evidence="2" id="KW-1133">Transmembrane helix</keyword>
<evidence type="ECO:0008006" key="5">
    <source>
        <dbReference type="Google" id="ProtNLM"/>
    </source>
</evidence>
<dbReference type="Proteomes" id="UP000237755">
    <property type="component" value="Unassembled WGS sequence"/>
</dbReference>
<accession>A0ABX5AX36</accession>
<name>A0ABX5AX36_9MICO</name>
<proteinExistence type="predicted"/>
<keyword evidence="2" id="KW-0472">Membrane</keyword>
<feature type="transmembrane region" description="Helical" evidence="2">
    <location>
        <begin position="55"/>
        <end position="74"/>
    </location>
</feature>
<gene>
    <name evidence="3" type="ORF">GY24_08020</name>
</gene>
<sequence length="133" mass="14309">MRDNRRVSETAASEPVQPRPETEPAQGAPVPHEPVETVVAHETLRVRRAPKVTRFLAIGVGVGVVAALILTMIFPENDDYDRGQVFGFLLLFCGAVGLGLGALTALILDRRAARRSVTVVADRIDAHSGDNSQ</sequence>
<keyword evidence="2" id="KW-0812">Transmembrane</keyword>
<reference evidence="3 4" key="1">
    <citation type="journal article" date="2008" name="Int. J. Syst. Evol. Microbiol.">
        <title>Leifsonia pindariensis sp. nov., isolated from the Pindari glacier of the Indian Himalayas, and emended description of the genus Leifsonia.</title>
        <authorList>
            <person name="Reddy G.S."/>
            <person name="Prabagaran S.R."/>
            <person name="Shivaji S."/>
        </authorList>
    </citation>
    <scope>NUCLEOTIDE SEQUENCE [LARGE SCALE GENOMIC DNA]</scope>
    <source>
        <strain evidence="3 4">PON 10</strain>
    </source>
</reference>
<evidence type="ECO:0000313" key="3">
    <source>
        <dbReference type="EMBL" id="PPL19094.1"/>
    </source>
</evidence>
<evidence type="ECO:0000256" key="2">
    <source>
        <dbReference type="SAM" id="Phobius"/>
    </source>
</evidence>